<evidence type="ECO:0000256" key="6">
    <source>
        <dbReference type="ARBA" id="ARBA00023304"/>
    </source>
</evidence>
<comment type="catalytic activity">
    <reaction evidence="7">
        <text>pyruvate + acetyl-CoA + H2O = (3R)-citramalate + CoA + H(+)</text>
        <dbReference type="Rhea" id="RHEA:19045"/>
        <dbReference type="ChEBI" id="CHEBI:15361"/>
        <dbReference type="ChEBI" id="CHEBI:15377"/>
        <dbReference type="ChEBI" id="CHEBI:15378"/>
        <dbReference type="ChEBI" id="CHEBI:30934"/>
        <dbReference type="ChEBI" id="CHEBI:57287"/>
        <dbReference type="ChEBI" id="CHEBI:57288"/>
        <dbReference type="EC" id="2.3.3.21"/>
    </reaction>
</comment>
<dbReference type="PROSITE" id="PS00816">
    <property type="entry name" value="AIPM_HOMOCIT_SYNTH_2"/>
    <property type="match status" value="1"/>
</dbReference>
<feature type="domain" description="Pyruvate carboxyltransferase" evidence="10">
    <location>
        <begin position="5"/>
        <end position="270"/>
    </location>
</feature>
<evidence type="ECO:0000256" key="8">
    <source>
        <dbReference type="NCBIfam" id="TIGR00977"/>
    </source>
</evidence>
<dbReference type="SUPFAM" id="SSF110921">
    <property type="entry name" value="2-isopropylmalate synthase LeuA, allosteric (dimerisation) domain"/>
    <property type="match status" value="1"/>
</dbReference>
<dbReference type="GO" id="GO:0043714">
    <property type="term" value="F:(R)-citramalate synthase activity"/>
    <property type="evidence" value="ECO:0007669"/>
    <property type="project" value="UniProtKB-UniRule"/>
</dbReference>
<dbReference type="RefSeq" id="WP_128211823.1">
    <property type="nucleotide sequence ID" value="NZ_CP025746.1"/>
</dbReference>
<dbReference type="InterPro" id="IPR036230">
    <property type="entry name" value="LeuA_allosteric_dom_sf"/>
</dbReference>
<evidence type="ECO:0000256" key="7">
    <source>
        <dbReference type="ARBA" id="ARBA00048263"/>
    </source>
</evidence>
<dbReference type="SUPFAM" id="SSF51569">
    <property type="entry name" value="Aldolase"/>
    <property type="match status" value="1"/>
</dbReference>
<keyword evidence="3" id="KW-0028">Amino-acid biosynthesis</keyword>
<reference evidence="11 12" key="1">
    <citation type="submission" date="2018-01" db="EMBL/GenBank/DDBJ databases">
        <title>Genome Sequencing and Assembly of Anaerobacter polyendosporus strain CT4.</title>
        <authorList>
            <person name="Tachaapaikoon C."/>
            <person name="Sutheeworapong S."/>
            <person name="Jenjaroenpun P."/>
            <person name="Wongsurawat T."/>
            <person name="Nookeaw I."/>
            <person name="Cheawchanlertfa P."/>
            <person name="Kosugi A."/>
            <person name="Cheevadhanarak S."/>
            <person name="Ratanakhanokchai K."/>
        </authorList>
    </citation>
    <scope>NUCLEOTIDE SEQUENCE [LARGE SCALE GENOMIC DNA]</scope>
    <source>
        <strain evidence="11 12">CT4</strain>
    </source>
</reference>
<dbReference type="Gene3D" id="1.10.238.260">
    <property type="match status" value="1"/>
</dbReference>
<dbReference type="InterPro" id="IPR002034">
    <property type="entry name" value="AIPM/Hcit_synth_CS"/>
</dbReference>
<evidence type="ECO:0000313" key="12">
    <source>
        <dbReference type="Proteomes" id="UP000286268"/>
    </source>
</evidence>
<name>A0A3R5QWG8_9CLOT</name>
<dbReference type="GO" id="GO:0009097">
    <property type="term" value="P:isoleucine biosynthetic process"/>
    <property type="evidence" value="ECO:0007669"/>
    <property type="project" value="UniProtKB-UniRule"/>
</dbReference>
<dbReference type="NCBIfam" id="TIGR00977">
    <property type="entry name" value="citramal_synth"/>
    <property type="match status" value="1"/>
</dbReference>
<evidence type="ECO:0000256" key="4">
    <source>
        <dbReference type="ARBA" id="ARBA00022624"/>
    </source>
</evidence>
<dbReference type="InterPro" id="IPR000891">
    <property type="entry name" value="PYR_CT"/>
</dbReference>
<dbReference type="UniPathway" id="UPA00047">
    <property type="reaction ID" value="UER00066"/>
</dbReference>
<dbReference type="EMBL" id="CP025746">
    <property type="protein sequence ID" value="QAA31138.1"/>
    <property type="molecule type" value="Genomic_DNA"/>
</dbReference>
<comment type="pathway">
    <text evidence="1">Amino-acid biosynthesis; L-isoleucine biosynthesis; 2-oxobutanoate from pyruvate: step 1/3.</text>
</comment>
<organism evidence="11 12">
    <name type="scientific">Clostridium manihotivorum</name>
    <dbReference type="NCBI Taxonomy" id="2320868"/>
    <lineage>
        <taxon>Bacteria</taxon>
        <taxon>Bacillati</taxon>
        <taxon>Bacillota</taxon>
        <taxon>Clostridia</taxon>
        <taxon>Eubacteriales</taxon>
        <taxon>Clostridiaceae</taxon>
        <taxon>Clostridium</taxon>
    </lineage>
</organism>
<dbReference type="InterPro" id="IPR013709">
    <property type="entry name" value="2-isopropylmalate_synth_dimer"/>
</dbReference>
<evidence type="ECO:0000259" key="10">
    <source>
        <dbReference type="PROSITE" id="PS50991"/>
    </source>
</evidence>
<proteinExistence type="inferred from homology"/>
<dbReference type="Pfam" id="PF00682">
    <property type="entry name" value="HMGL-like"/>
    <property type="match status" value="1"/>
</dbReference>
<dbReference type="GO" id="GO:0003852">
    <property type="term" value="F:2-isopropylmalate synthase activity"/>
    <property type="evidence" value="ECO:0007669"/>
    <property type="project" value="InterPro"/>
</dbReference>
<dbReference type="AlphaFoldDB" id="A0A3R5QWG8"/>
<dbReference type="Gene3D" id="3.20.20.70">
    <property type="entry name" value="Aldolase class I"/>
    <property type="match status" value="1"/>
</dbReference>
<evidence type="ECO:0000256" key="9">
    <source>
        <dbReference type="RuleBase" id="RU003523"/>
    </source>
</evidence>
<dbReference type="Gene3D" id="3.30.160.270">
    <property type="match status" value="1"/>
</dbReference>
<accession>A0A3R5QWG8</accession>
<evidence type="ECO:0000256" key="3">
    <source>
        <dbReference type="ARBA" id="ARBA00022605"/>
    </source>
</evidence>
<dbReference type="PROSITE" id="PS50991">
    <property type="entry name" value="PYR_CT"/>
    <property type="match status" value="1"/>
</dbReference>
<sequence>MNRKIYILDSTLRDGAQGQGISFSLEDKIKICKSLDQLGIDYIEAGNPGSNPKDMELFKSMKNITLNHAKLVAFGSTRRMGTKVEEDKNLKDLLEAGVDTVVLFGKSWDFQVKDILRTTLEENLSMIYESIKFLVDKGKTVIFDAEHFFDGYKNNEGYAIETIKTAKEAGAEVVVLCDTNGGTLPLEIIKIVSNIHEILGDSLGIHCHNDIGMAVANSVTAVEGGVNHIQGTFIGIGERCGNANLSTILPTLICKYDYELEASKNLDKLTKISRYISEISNITLTDDTPYVGASAFAHKGGMHIDAVSKDPKSYEHIKPELVGNKRRFLVSEVSGKSTIWKEVQKIFPNIKKDSEEVKSITNKLKELEFEGYQFEGAEGTVELVMRKIIGKYEPFFKLNHFKIIGEQPSLKGTFSSTALINITVEGKTEITAAEGDGPVNALDKALRKALEIFYPQLRSVRLVDYKVRVLDSESNTGAKVRVLIESTDGVEKWSNVGVSKDIIEASWIALVDSIEYKLIKDIERKVRTYF</sequence>
<dbReference type="SMART" id="SM00917">
    <property type="entry name" value="LeuA_dimer"/>
    <property type="match status" value="1"/>
</dbReference>
<dbReference type="InterPro" id="IPR054691">
    <property type="entry name" value="LeuA/HCS_post-cat"/>
</dbReference>
<evidence type="ECO:0000313" key="11">
    <source>
        <dbReference type="EMBL" id="QAA31138.1"/>
    </source>
</evidence>
<dbReference type="InterPro" id="IPR013785">
    <property type="entry name" value="Aldolase_TIM"/>
</dbReference>
<comment type="similarity">
    <text evidence="2 9">Belongs to the alpha-IPM synthase/homocitrate synthase family.</text>
</comment>
<gene>
    <name evidence="11" type="ORF">C1I91_05355</name>
</gene>
<evidence type="ECO:0000256" key="1">
    <source>
        <dbReference type="ARBA" id="ARBA00004743"/>
    </source>
</evidence>
<protein>
    <recommendedName>
        <fullName evidence="8">Citramalate synthase</fullName>
        <ecNumber evidence="8">2.3.3.21</ecNumber>
    </recommendedName>
</protein>
<dbReference type="PANTHER" id="PTHR43538">
    <property type="entry name" value="ALPHA-IPM SYNTHASE/HOMOCITRATE SYNTHASE"/>
    <property type="match status" value="1"/>
</dbReference>
<dbReference type="InterPro" id="IPR005675">
    <property type="entry name" value="Citramal_synthase"/>
</dbReference>
<dbReference type="PROSITE" id="PS00815">
    <property type="entry name" value="AIPM_HOMOCIT_SYNTH_1"/>
    <property type="match status" value="1"/>
</dbReference>
<evidence type="ECO:0000256" key="5">
    <source>
        <dbReference type="ARBA" id="ARBA00022679"/>
    </source>
</evidence>
<dbReference type="Pfam" id="PF22617">
    <property type="entry name" value="HCS_D2"/>
    <property type="match status" value="1"/>
</dbReference>
<dbReference type="EC" id="2.3.3.21" evidence="8"/>
<keyword evidence="4" id="KW-0412">Isoleucine biosynthesis</keyword>
<evidence type="ECO:0000256" key="2">
    <source>
        <dbReference type="ARBA" id="ARBA00006154"/>
    </source>
</evidence>
<keyword evidence="12" id="KW-1185">Reference proteome</keyword>
<dbReference type="KEGG" id="cmah:C1I91_05355"/>
<dbReference type="CDD" id="cd07941">
    <property type="entry name" value="DRE_TIM_LeuA3"/>
    <property type="match status" value="1"/>
</dbReference>
<keyword evidence="6" id="KW-0100">Branched-chain amino acid biosynthesis</keyword>
<dbReference type="PANTHER" id="PTHR43538:SF1">
    <property type="entry name" value="(R)-CITRAMALATE SYNTHASE"/>
    <property type="match status" value="1"/>
</dbReference>
<dbReference type="OrthoDB" id="9804858at2"/>
<dbReference type="Proteomes" id="UP000286268">
    <property type="component" value="Chromosome"/>
</dbReference>
<dbReference type="Pfam" id="PF08502">
    <property type="entry name" value="LeuA_dimer"/>
    <property type="match status" value="1"/>
</dbReference>
<keyword evidence="5 9" id="KW-0808">Transferase</keyword>
<dbReference type="GO" id="GO:0009098">
    <property type="term" value="P:L-leucine biosynthetic process"/>
    <property type="evidence" value="ECO:0007669"/>
    <property type="project" value="InterPro"/>
</dbReference>